<evidence type="ECO:0000256" key="1">
    <source>
        <dbReference type="SAM" id="MobiDB-lite"/>
    </source>
</evidence>
<name>A0A3N4JPV8_9PEZI</name>
<feature type="compositionally biased region" description="Basic residues" evidence="1">
    <location>
        <begin position="109"/>
        <end position="124"/>
    </location>
</feature>
<dbReference type="AlphaFoldDB" id="A0A3N4JPV8"/>
<evidence type="ECO:0000313" key="3">
    <source>
        <dbReference type="Proteomes" id="UP000276215"/>
    </source>
</evidence>
<accession>A0A3N4JPV8</accession>
<keyword evidence="3" id="KW-1185">Reference proteome</keyword>
<proteinExistence type="predicted"/>
<sequence length="124" mass="14283">MVDKIGIPSGEQYLGVLFGVKCSFTSVPSIHDLPLYCPMETGTKIKTMVLGYLGWVDPIHERGKAREKREKRKSHLLSSLATVLQLNFRLQKKKDKKHKLESYSYSEVKKRKKKKKSHLTKLPN</sequence>
<dbReference type="EMBL" id="ML120390">
    <property type="protein sequence ID" value="RPA99068.1"/>
    <property type="molecule type" value="Genomic_DNA"/>
</dbReference>
<gene>
    <name evidence="2" type="ORF">L873DRAFT_973042</name>
</gene>
<dbReference type="Proteomes" id="UP000276215">
    <property type="component" value="Unassembled WGS sequence"/>
</dbReference>
<protein>
    <submittedName>
        <fullName evidence="2">Uncharacterized protein</fullName>
    </submittedName>
</protein>
<evidence type="ECO:0000313" key="2">
    <source>
        <dbReference type="EMBL" id="RPA99068.1"/>
    </source>
</evidence>
<reference evidence="2 3" key="1">
    <citation type="journal article" date="2018" name="Nat. Ecol. Evol.">
        <title>Pezizomycetes genomes reveal the molecular basis of ectomycorrhizal truffle lifestyle.</title>
        <authorList>
            <person name="Murat C."/>
            <person name="Payen T."/>
            <person name="Noel B."/>
            <person name="Kuo A."/>
            <person name="Morin E."/>
            <person name="Chen J."/>
            <person name="Kohler A."/>
            <person name="Krizsan K."/>
            <person name="Balestrini R."/>
            <person name="Da Silva C."/>
            <person name="Montanini B."/>
            <person name="Hainaut M."/>
            <person name="Levati E."/>
            <person name="Barry K.W."/>
            <person name="Belfiori B."/>
            <person name="Cichocki N."/>
            <person name="Clum A."/>
            <person name="Dockter R.B."/>
            <person name="Fauchery L."/>
            <person name="Guy J."/>
            <person name="Iotti M."/>
            <person name="Le Tacon F."/>
            <person name="Lindquist E.A."/>
            <person name="Lipzen A."/>
            <person name="Malagnac F."/>
            <person name="Mello A."/>
            <person name="Molinier V."/>
            <person name="Miyauchi S."/>
            <person name="Poulain J."/>
            <person name="Riccioni C."/>
            <person name="Rubini A."/>
            <person name="Sitrit Y."/>
            <person name="Splivallo R."/>
            <person name="Traeger S."/>
            <person name="Wang M."/>
            <person name="Zifcakova L."/>
            <person name="Wipf D."/>
            <person name="Zambonelli A."/>
            <person name="Paolocci F."/>
            <person name="Nowrousian M."/>
            <person name="Ottonello S."/>
            <person name="Baldrian P."/>
            <person name="Spatafora J.W."/>
            <person name="Henrissat B."/>
            <person name="Nagy L.G."/>
            <person name="Aury J.M."/>
            <person name="Wincker P."/>
            <person name="Grigoriev I.V."/>
            <person name="Bonfante P."/>
            <person name="Martin F.M."/>
        </authorList>
    </citation>
    <scope>NUCLEOTIDE SEQUENCE [LARGE SCALE GENOMIC DNA]</scope>
    <source>
        <strain evidence="2 3">120613-1</strain>
    </source>
</reference>
<organism evidence="2 3">
    <name type="scientific">Choiromyces venosus 120613-1</name>
    <dbReference type="NCBI Taxonomy" id="1336337"/>
    <lineage>
        <taxon>Eukaryota</taxon>
        <taxon>Fungi</taxon>
        <taxon>Dikarya</taxon>
        <taxon>Ascomycota</taxon>
        <taxon>Pezizomycotina</taxon>
        <taxon>Pezizomycetes</taxon>
        <taxon>Pezizales</taxon>
        <taxon>Tuberaceae</taxon>
        <taxon>Choiromyces</taxon>
    </lineage>
</organism>
<feature type="region of interest" description="Disordered" evidence="1">
    <location>
        <begin position="95"/>
        <end position="124"/>
    </location>
</feature>